<keyword evidence="1" id="KW-0175">Coiled coil</keyword>
<name>A0A8S9YDT1_9TREM</name>
<feature type="region of interest" description="Disordered" evidence="2">
    <location>
        <begin position="192"/>
        <end position="224"/>
    </location>
</feature>
<evidence type="ECO:0000313" key="3">
    <source>
        <dbReference type="EMBL" id="KAF7232557.1"/>
    </source>
</evidence>
<gene>
    <name evidence="3" type="ORF">EG68_07086</name>
</gene>
<dbReference type="GO" id="GO:0007099">
    <property type="term" value="P:centriole replication"/>
    <property type="evidence" value="ECO:0007669"/>
    <property type="project" value="TreeGrafter"/>
</dbReference>
<reference evidence="3" key="1">
    <citation type="submission" date="2019-07" db="EMBL/GenBank/DDBJ databases">
        <title>Annotation for the trematode Paragonimus miyazaki's.</title>
        <authorList>
            <person name="Choi Y.-J."/>
        </authorList>
    </citation>
    <scope>NUCLEOTIDE SEQUENCE</scope>
    <source>
        <strain evidence="3">Japan</strain>
    </source>
</reference>
<accession>A0A8S9YDT1</accession>
<comment type="caution">
    <text evidence="3">The sequence shown here is derived from an EMBL/GenBank/DDBJ whole genome shotgun (WGS) entry which is preliminary data.</text>
</comment>
<evidence type="ECO:0000256" key="2">
    <source>
        <dbReference type="SAM" id="MobiDB-lite"/>
    </source>
</evidence>
<feature type="region of interest" description="Disordered" evidence="2">
    <location>
        <begin position="96"/>
        <end position="132"/>
    </location>
</feature>
<dbReference type="GO" id="GO:0005813">
    <property type="term" value="C:centrosome"/>
    <property type="evidence" value="ECO:0007669"/>
    <property type="project" value="TreeGrafter"/>
</dbReference>
<protein>
    <submittedName>
        <fullName evidence="3">Uncharacterized protein</fullName>
    </submittedName>
</protein>
<sequence>MSADVLRFDTSSLNIADETAVDHDVILHQELKQLIAEQFEDFDFGDDLDDEYKSNNSDLVVAHQHTTKSNPEDLTSILAAGKLSLLENAIQRFGEEETRMSGEIETEHSGSESLPDRNGSPRVSNSDATKMPLTQAAVQSDLLCMIRSDNCALIGNDVGVNQNNVRDEAYCSVSTFGQTETLTNCTVGHLRDAPPNGRGSSTASVAVQRDSFGLSDARGNDDDRTTRADERYFVVARHDSDLVSSSVQSITDAVHITGPVNTLPHLSVEGDSRRELLYAARGRQLGELQAELTRVREEIAKEKRLANHRLTLAEGERQSLISKVTSANNLIHNLQQELNEKLDCLAKLQQRLAELERSNVDLTTELTELRCTNESLSAQLVELTTGDAVRRVEQREGKLAEALERRHAVAAEDLKADLQLAHRRLSDKESEIVELQRQLDTCKADAKKARSEFNDTIMRTNKQLEEAQQHCQKLASSALCSEVASLRHKVCELETSRKITEDVNKILQEELHDLREQVFMYENILKLDGLCNEDHGLNVSVFSEGSPVPEQPVPTTHKRPKSVDHVVTFMDEVTVCQPSGKIRPASALGKSNFSVSEYRRTEEFGHLFAASDLVEQPTVRHTAVSEPIPKSCSRNLSDCESDQFHSISRRGALTSTPAPSAVLRRLRSELVRCLSRYKIKQEQVTKLHEVVFTTRCQLHQSVENAERWERTSNELKDRLLTLERELSGLRDLNDTPGPRENVLNGQLERMKADYSRLEEELQATRTRLQSALGAEARALENEKTATERLAASTAERDAAVERARAVCEAHYTAMRRHLEMDWASEREAAARHADEMLTKLRLECAARDKELHRVNQLYQEARLATQHAVESALAETMQEREAERMRFWREELPNQLNTARLAWDQEWSERCAAAVRQVTDTCERKFAMDHGSLHKPDTGPESCPAILSIDIGCILSLCGLLPDNSPGDVPLDNRLDLRLLSNVFGDYSVQCLQIQLLNSPALSLVRLEKLLRTFVSQRLKSYRQRTWNVVANRISQLLDTYHLNDLLQSPTEMYLPSVNVSLAARVSQSLPYPLPVNTVDIESGAESDIDQSEDQFTRSGIEHRLIQLVVALSELQMKLNSTREKLKAAERLSEQTAIAENTTKIYQSTISRIKQEVMTYVQTCQTRAAQTLHSELARVHRRACRQFTAHLRRALCEAGAPLTPFSASSSSMPNPRVVFPSRRQSNSLLQPTFSTNCRTPPSTSSDNKQMKVGSESDIGDYGPGLLSPVSREPPALSTDLESLLHVIDNVCASAESQFQAGFSTGSAMFERSDKNTPLATKSLASSPSHTLPTVVVSTETSSIPSFFGGPKCNSRHDAANDSQLSSPHTELLPLKWLHKRSSQPEGISPAHKLVRDCTSVSSVPLLNITLAHPVHTCHLVSRSQSVTDNTRLSSTHQSVASTTISPHIPQACVTVHRGPNWETIGQPLPPPRHLRTILSGDSLNVLTTTAVITQTINTSAALPRHTGQSNAAVFSQTLSHLNPRCGRRQFLYPTLSSVVSLFPFRLRINLRSLASCGFFCKFKKRISASSSLLAAAHESACKPTSFSYQPELMHSQKMQDIGEKPLPRLPRLRGSRMCISPCGAIPEGLDPSGLDQPTVAPVQPCVQTAGNPKRVHMKLYRLLERLPTPAK</sequence>
<feature type="region of interest" description="Disordered" evidence="2">
    <location>
        <begin position="1231"/>
        <end position="1253"/>
    </location>
</feature>
<feature type="compositionally biased region" description="Polar residues" evidence="2">
    <location>
        <begin position="1231"/>
        <end position="1247"/>
    </location>
</feature>
<dbReference type="Proteomes" id="UP000822476">
    <property type="component" value="Unassembled WGS sequence"/>
</dbReference>
<feature type="coiled-coil region" evidence="1">
    <location>
        <begin position="285"/>
        <end position="379"/>
    </location>
</feature>
<feature type="coiled-coil region" evidence="1">
    <location>
        <begin position="698"/>
        <end position="774"/>
    </location>
</feature>
<feature type="coiled-coil region" evidence="1">
    <location>
        <begin position="411"/>
        <end position="524"/>
    </location>
</feature>
<dbReference type="OrthoDB" id="10064205at2759"/>
<dbReference type="PANTHER" id="PTHR10337:SF6">
    <property type="entry name" value="CENTROSOMAL PROTEIN OF 152 KDA"/>
    <property type="match status" value="1"/>
</dbReference>
<proteinExistence type="predicted"/>
<keyword evidence="4" id="KW-1185">Reference proteome</keyword>
<dbReference type="InterPro" id="IPR051235">
    <property type="entry name" value="CEP152/SHC-Transforming"/>
</dbReference>
<evidence type="ECO:0000313" key="4">
    <source>
        <dbReference type="Proteomes" id="UP000822476"/>
    </source>
</evidence>
<organism evidence="3 4">
    <name type="scientific">Paragonimus skrjabini miyazakii</name>
    <dbReference type="NCBI Taxonomy" id="59628"/>
    <lineage>
        <taxon>Eukaryota</taxon>
        <taxon>Metazoa</taxon>
        <taxon>Spiralia</taxon>
        <taxon>Lophotrochozoa</taxon>
        <taxon>Platyhelminthes</taxon>
        <taxon>Trematoda</taxon>
        <taxon>Digenea</taxon>
        <taxon>Plagiorchiida</taxon>
        <taxon>Troglotremata</taxon>
        <taxon>Troglotrematidae</taxon>
        <taxon>Paragonimus</taxon>
    </lineage>
</organism>
<evidence type="ECO:0000256" key="1">
    <source>
        <dbReference type="SAM" id="Coils"/>
    </source>
</evidence>
<dbReference type="PANTHER" id="PTHR10337">
    <property type="entry name" value="SHC TRANSFORMING PROTEIN"/>
    <property type="match status" value="1"/>
</dbReference>
<dbReference type="EMBL" id="JTDE01021725">
    <property type="protein sequence ID" value="KAF7232557.1"/>
    <property type="molecule type" value="Genomic_DNA"/>
</dbReference>
<feature type="compositionally biased region" description="Basic and acidic residues" evidence="2">
    <location>
        <begin position="96"/>
        <end position="110"/>
    </location>
</feature>